<name>A0A392QM97_9FABA</name>
<keyword evidence="2" id="KW-1185">Reference proteome</keyword>
<dbReference type="EMBL" id="LXQA010145149">
    <property type="protein sequence ID" value="MCI25069.1"/>
    <property type="molecule type" value="Genomic_DNA"/>
</dbReference>
<comment type="caution">
    <text evidence="1">The sequence shown here is derived from an EMBL/GenBank/DDBJ whole genome shotgun (WGS) entry which is preliminary data.</text>
</comment>
<organism evidence="1 2">
    <name type="scientific">Trifolium medium</name>
    <dbReference type="NCBI Taxonomy" id="97028"/>
    <lineage>
        <taxon>Eukaryota</taxon>
        <taxon>Viridiplantae</taxon>
        <taxon>Streptophyta</taxon>
        <taxon>Embryophyta</taxon>
        <taxon>Tracheophyta</taxon>
        <taxon>Spermatophyta</taxon>
        <taxon>Magnoliopsida</taxon>
        <taxon>eudicotyledons</taxon>
        <taxon>Gunneridae</taxon>
        <taxon>Pentapetalae</taxon>
        <taxon>rosids</taxon>
        <taxon>fabids</taxon>
        <taxon>Fabales</taxon>
        <taxon>Fabaceae</taxon>
        <taxon>Papilionoideae</taxon>
        <taxon>50 kb inversion clade</taxon>
        <taxon>NPAAA clade</taxon>
        <taxon>Hologalegina</taxon>
        <taxon>IRL clade</taxon>
        <taxon>Trifolieae</taxon>
        <taxon>Trifolium</taxon>
    </lineage>
</organism>
<evidence type="ECO:0000313" key="2">
    <source>
        <dbReference type="Proteomes" id="UP000265520"/>
    </source>
</evidence>
<accession>A0A392QM97</accession>
<proteinExistence type="predicted"/>
<dbReference type="Proteomes" id="UP000265520">
    <property type="component" value="Unassembled WGS sequence"/>
</dbReference>
<feature type="non-terminal residue" evidence="1">
    <location>
        <position position="25"/>
    </location>
</feature>
<protein>
    <submittedName>
        <fullName evidence="1">Uncharacterized protein</fullName>
    </submittedName>
</protein>
<evidence type="ECO:0000313" key="1">
    <source>
        <dbReference type="EMBL" id="MCI25069.1"/>
    </source>
</evidence>
<sequence length="25" mass="2565">MDGSTVVAAAAEERVAVGADRRMVC</sequence>
<reference evidence="1 2" key="1">
    <citation type="journal article" date="2018" name="Front. Plant Sci.">
        <title>Red Clover (Trifolium pratense) and Zigzag Clover (T. medium) - A Picture of Genomic Similarities and Differences.</title>
        <authorList>
            <person name="Dluhosova J."/>
            <person name="Istvanek J."/>
            <person name="Nedelnik J."/>
            <person name="Repkova J."/>
        </authorList>
    </citation>
    <scope>NUCLEOTIDE SEQUENCE [LARGE SCALE GENOMIC DNA]</scope>
    <source>
        <strain evidence="2">cv. 10/8</strain>
        <tissue evidence="1">Leaf</tissue>
    </source>
</reference>
<dbReference type="AlphaFoldDB" id="A0A392QM97"/>